<dbReference type="EMBL" id="CACRXK020004314">
    <property type="protein sequence ID" value="CAB4002291.1"/>
    <property type="molecule type" value="Genomic_DNA"/>
</dbReference>
<protein>
    <recommendedName>
        <fullName evidence="1">DNA2/NAM7 helicase helicase domain-containing protein</fullName>
    </recommendedName>
</protein>
<dbReference type="Gene3D" id="3.40.50.300">
    <property type="entry name" value="P-loop containing nucleotide triphosphate hydrolases"/>
    <property type="match status" value="1"/>
</dbReference>
<feature type="domain" description="DNA2/NAM7 helicase helicase" evidence="1">
    <location>
        <begin position="265"/>
        <end position="351"/>
    </location>
</feature>
<organism evidence="2 3">
    <name type="scientific">Paramuricea clavata</name>
    <name type="common">Red gorgonian</name>
    <name type="synonym">Violescent sea-whip</name>
    <dbReference type="NCBI Taxonomy" id="317549"/>
    <lineage>
        <taxon>Eukaryota</taxon>
        <taxon>Metazoa</taxon>
        <taxon>Cnidaria</taxon>
        <taxon>Anthozoa</taxon>
        <taxon>Octocorallia</taxon>
        <taxon>Malacalcyonacea</taxon>
        <taxon>Plexauridae</taxon>
        <taxon>Paramuricea</taxon>
    </lineage>
</organism>
<dbReference type="OrthoDB" id="5988080at2759"/>
<reference evidence="2" key="1">
    <citation type="submission" date="2020-04" db="EMBL/GenBank/DDBJ databases">
        <authorList>
            <person name="Alioto T."/>
            <person name="Alioto T."/>
            <person name="Gomez Garrido J."/>
        </authorList>
    </citation>
    <scope>NUCLEOTIDE SEQUENCE</scope>
    <source>
        <strain evidence="2">A484AB</strain>
    </source>
</reference>
<keyword evidence="3" id="KW-1185">Reference proteome</keyword>
<accession>A0A7D9I7N1</accession>
<evidence type="ECO:0000259" key="1">
    <source>
        <dbReference type="Pfam" id="PF13086"/>
    </source>
</evidence>
<dbReference type="InterPro" id="IPR041677">
    <property type="entry name" value="DNA2/NAM7_AAA_11"/>
</dbReference>
<dbReference type="AlphaFoldDB" id="A0A7D9I7N1"/>
<dbReference type="PANTHER" id="PTHR10887">
    <property type="entry name" value="DNA2/NAM7 HELICASE FAMILY"/>
    <property type="match status" value="1"/>
</dbReference>
<dbReference type="Pfam" id="PF13086">
    <property type="entry name" value="AAA_11"/>
    <property type="match status" value="1"/>
</dbReference>
<dbReference type="GO" id="GO:0004386">
    <property type="term" value="F:helicase activity"/>
    <property type="evidence" value="ECO:0007669"/>
    <property type="project" value="InterPro"/>
</dbReference>
<dbReference type="SUPFAM" id="SSF52540">
    <property type="entry name" value="P-loop containing nucleoside triphosphate hydrolases"/>
    <property type="match status" value="1"/>
</dbReference>
<dbReference type="InterPro" id="IPR045055">
    <property type="entry name" value="DNA2/NAM7-like"/>
</dbReference>
<comment type="caution">
    <text evidence="2">The sequence shown here is derived from an EMBL/GenBank/DDBJ whole genome shotgun (WGS) entry which is preliminary data.</text>
</comment>
<feature type="non-terminal residue" evidence="2">
    <location>
        <position position="1"/>
    </location>
</feature>
<dbReference type="GO" id="GO:0031048">
    <property type="term" value="P:regulatory ncRNA-mediated heterochromatin formation"/>
    <property type="evidence" value="ECO:0007669"/>
    <property type="project" value="TreeGrafter"/>
</dbReference>
<proteinExistence type="predicted"/>
<name>A0A7D9I7N1_PARCT</name>
<dbReference type="PANTHER" id="PTHR10887:SF341">
    <property type="entry name" value="NFX1-TYPE ZINC FINGER-CONTAINING PROTEIN 1"/>
    <property type="match status" value="1"/>
</dbReference>
<evidence type="ECO:0000313" key="3">
    <source>
        <dbReference type="Proteomes" id="UP001152795"/>
    </source>
</evidence>
<dbReference type="Proteomes" id="UP001152795">
    <property type="component" value="Unassembled WGS sequence"/>
</dbReference>
<sequence>FDLKSLEAIKRKTPYTSTEEYLDINYRLLREECFRNLCDGIQNYRENQICDAQKMKMYRITLQRITGGNTQIFLLLNCMDYYEKENSLEEEEDTSNEILYGSLMCISLSKKFDRLIWATVVNCDPRLHAQSNPNSNIKTVPVRLCSDRNKMKNIDVLLELSRITNEGDHALMAESPTFYSAFGPCMDRFKEMHKKDDMPLVDELVFAKKSDPPKYTHDKEQKCDWSIIFEKPNGYDFTFPQGQKLSPIEQFKYLQETMGTSQSLLDETQMLAIKNFLENRVSLIQGPPGTGKSFLGARILRLMLSMGIHKRGPILVMTYKNFALDHFLESCLEYSPDNIVRIGKAGNEKLSEINLKN</sequence>
<gene>
    <name evidence="2" type="ORF">PACLA_8A052941</name>
</gene>
<feature type="non-terminal residue" evidence="2">
    <location>
        <position position="357"/>
    </location>
</feature>
<dbReference type="InterPro" id="IPR027417">
    <property type="entry name" value="P-loop_NTPase"/>
</dbReference>
<dbReference type="GO" id="GO:0031380">
    <property type="term" value="C:nuclear RNA-directed RNA polymerase complex"/>
    <property type="evidence" value="ECO:0007669"/>
    <property type="project" value="TreeGrafter"/>
</dbReference>
<evidence type="ECO:0000313" key="2">
    <source>
        <dbReference type="EMBL" id="CAB4002291.1"/>
    </source>
</evidence>